<evidence type="ECO:0000313" key="6">
    <source>
        <dbReference type="Proteomes" id="UP000294166"/>
    </source>
</evidence>
<dbReference type="AlphaFoldDB" id="A0A4Q5KKK5"/>
<keyword evidence="6" id="KW-1185">Reference proteome</keyword>
<dbReference type="RefSeq" id="WP_130048238.1">
    <property type="nucleotide sequence ID" value="NZ_SEZJ01000005.1"/>
</dbReference>
<accession>A0A4Q5KKK5</accession>
<evidence type="ECO:0000313" key="4">
    <source>
        <dbReference type="Proteomes" id="UP000293465"/>
    </source>
</evidence>
<dbReference type="Proteomes" id="UP000294166">
    <property type="component" value="Unassembled WGS sequence"/>
</dbReference>
<reference evidence="4 5" key="1">
    <citation type="submission" date="2019-02" db="EMBL/GenBank/DDBJ databases">
        <title>Genome sequences of Aliivibrio finisterrensis strains from farmed Atlantic salmon.</title>
        <authorList>
            <person name="Bowman J.P."/>
        </authorList>
    </citation>
    <scope>NUCLEOTIDE SEQUENCE [LARGE SCALE GENOMIC DNA]</scope>
    <source>
        <strain evidence="3 6">A21</strain>
        <strain evidence="1 4">A32</strain>
        <strain evidence="2 5">A46</strain>
    </source>
</reference>
<dbReference type="OrthoDB" id="9912222at2"/>
<dbReference type="Proteomes" id="UP000294063">
    <property type="component" value="Unassembled WGS sequence"/>
</dbReference>
<gene>
    <name evidence="1" type="ORF">ERW49_06830</name>
    <name evidence="3" type="ORF">ERW53_10805</name>
    <name evidence="2" type="ORF">ERW57_10520</name>
</gene>
<dbReference type="GeneID" id="56274752"/>
<organism evidence="1 4">
    <name type="scientific">Aliivibrio finisterrensis</name>
    <dbReference type="NCBI Taxonomy" id="511998"/>
    <lineage>
        <taxon>Bacteria</taxon>
        <taxon>Pseudomonadati</taxon>
        <taxon>Pseudomonadota</taxon>
        <taxon>Gammaproteobacteria</taxon>
        <taxon>Vibrionales</taxon>
        <taxon>Vibrionaceae</taxon>
        <taxon>Aliivibrio</taxon>
    </lineage>
</organism>
<protein>
    <submittedName>
        <fullName evidence="1">Uncharacterized protein</fullName>
    </submittedName>
</protein>
<dbReference type="Proteomes" id="UP000293465">
    <property type="component" value="Unassembled WGS sequence"/>
</dbReference>
<evidence type="ECO:0000313" key="2">
    <source>
        <dbReference type="EMBL" id="RYU51080.1"/>
    </source>
</evidence>
<dbReference type="EMBL" id="SEZN01000017">
    <property type="protein sequence ID" value="RYU64195.1"/>
    <property type="molecule type" value="Genomic_DNA"/>
</dbReference>
<evidence type="ECO:0000313" key="1">
    <source>
        <dbReference type="EMBL" id="RYU46843.1"/>
    </source>
</evidence>
<sequence>MKVSKTTINFASRRNIELVIDDESISFFPLNDDSGEPAFVYSIQESGLFFKANIWLKSAVKEELPRWIMNEQMLRNVLSFVSPSFND</sequence>
<evidence type="ECO:0000313" key="3">
    <source>
        <dbReference type="EMBL" id="RYU64195.1"/>
    </source>
</evidence>
<proteinExistence type="predicted"/>
<evidence type="ECO:0000313" key="5">
    <source>
        <dbReference type="Proteomes" id="UP000294063"/>
    </source>
</evidence>
<dbReference type="EMBL" id="SEZJ01000005">
    <property type="protein sequence ID" value="RYU46843.1"/>
    <property type="molecule type" value="Genomic_DNA"/>
</dbReference>
<dbReference type="EMBL" id="SEZK01000016">
    <property type="protein sequence ID" value="RYU51080.1"/>
    <property type="molecule type" value="Genomic_DNA"/>
</dbReference>
<name>A0A4Q5KKK5_9GAMM</name>
<comment type="caution">
    <text evidence="1">The sequence shown here is derived from an EMBL/GenBank/DDBJ whole genome shotgun (WGS) entry which is preliminary data.</text>
</comment>